<reference evidence="2 3" key="1">
    <citation type="submission" date="2016-03" db="EMBL/GenBank/DDBJ databases">
        <authorList>
            <person name="Ploux O."/>
        </authorList>
    </citation>
    <scope>NUCLEOTIDE SEQUENCE [LARGE SCALE GENOMIC DNA]</scope>
    <source>
        <strain evidence="2 3">R-45370</strain>
    </source>
</reference>
<dbReference type="AlphaFoldDB" id="A0A177NBR4"/>
<sequence>MTVIKLGGSLLSAGVLPRCLDRIAHYPGKVLIVPGGGVFADQVRHAQKDWGFDDIAAHRMAILAMQQMALLFNSLKPDFAIFDRASKPCQITKPAIWSPDIQELDNAGIAANWEITSDSLAAWLAGQVAANELLLVKSCPLDEDSSLHDLQQLNILDAGFLKITESACFKITLMNKDRFLTLA</sequence>
<proteinExistence type="predicted"/>
<evidence type="ECO:0000313" key="3">
    <source>
        <dbReference type="Proteomes" id="UP000078476"/>
    </source>
</evidence>
<dbReference type="SUPFAM" id="SSF53633">
    <property type="entry name" value="Carbamate kinase-like"/>
    <property type="match status" value="1"/>
</dbReference>
<dbReference type="STRING" id="980561.A1359_09850"/>
<protein>
    <submittedName>
        <fullName evidence="2">Uridylate kinase</fullName>
    </submittedName>
</protein>
<gene>
    <name evidence="2" type="ORF">A1359_09850</name>
</gene>
<organism evidence="2 3">
    <name type="scientific">Methylomonas lenta</name>
    <dbReference type="NCBI Taxonomy" id="980561"/>
    <lineage>
        <taxon>Bacteria</taxon>
        <taxon>Pseudomonadati</taxon>
        <taxon>Pseudomonadota</taxon>
        <taxon>Gammaproteobacteria</taxon>
        <taxon>Methylococcales</taxon>
        <taxon>Methylococcaceae</taxon>
        <taxon>Methylomonas</taxon>
    </lineage>
</organism>
<accession>A0A177NBR4</accession>
<dbReference type="EMBL" id="LUUI01000105">
    <property type="protein sequence ID" value="OAI15064.1"/>
    <property type="molecule type" value="Genomic_DNA"/>
</dbReference>
<evidence type="ECO:0000313" key="2">
    <source>
        <dbReference type="EMBL" id="OAI15064.1"/>
    </source>
</evidence>
<keyword evidence="2" id="KW-0808">Transferase</keyword>
<evidence type="ECO:0000259" key="1">
    <source>
        <dbReference type="Pfam" id="PF00696"/>
    </source>
</evidence>
<dbReference type="Proteomes" id="UP000078476">
    <property type="component" value="Unassembled WGS sequence"/>
</dbReference>
<dbReference type="Pfam" id="PF00696">
    <property type="entry name" value="AA_kinase"/>
    <property type="match status" value="1"/>
</dbReference>
<feature type="domain" description="Aspartate/glutamate/uridylate kinase" evidence="1">
    <location>
        <begin position="2"/>
        <end position="139"/>
    </location>
</feature>
<name>A0A177NBR4_9GAMM</name>
<keyword evidence="2" id="KW-0418">Kinase</keyword>
<dbReference type="InterPro" id="IPR001048">
    <property type="entry name" value="Asp/Glu/Uridylate_kinase"/>
</dbReference>
<comment type="caution">
    <text evidence="2">The sequence shown here is derived from an EMBL/GenBank/DDBJ whole genome shotgun (WGS) entry which is preliminary data.</text>
</comment>
<dbReference type="GO" id="GO:0016301">
    <property type="term" value="F:kinase activity"/>
    <property type="evidence" value="ECO:0007669"/>
    <property type="project" value="UniProtKB-KW"/>
</dbReference>
<dbReference type="InterPro" id="IPR036393">
    <property type="entry name" value="AceGlu_kinase-like_sf"/>
</dbReference>
<dbReference type="Gene3D" id="3.40.1160.10">
    <property type="entry name" value="Acetylglutamate kinase-like"/>
    <property type="match status" value="1"/>
</dbReference>
<keyword evidence="3" id="KW-1185">Reference proteome</keyword>